<feature type="non-terminal residue" evidence="1">
    <location>
        <position position="1"/>
    </location>
</feature>
<sequence length="38" mass="4166">PIFTSDKVGAILFNDESPNESIEPVKVKYVPAILDAFT</sequence>
<dbReference type="AlphaFoldDB" id="A0A382HYG4"/>
<proteinExistence type="predicted"/>
<organism evidence="1">
    <name type="scientific">marine metagenome</name>
    <dbReference type="NCBI Taxonomy" id="408172"/>
    <lineage>
        <taxon>unclassified sequences</taxon>
        <taxon>metagenomes</taxon>
        <taxon>ecological metagenomes</taxon>
    </lineage>
</organism>
<gene>
    <name evidence="1" type="ORF">METZ01_LOCUS245298</name>
</gene>
<accession>A0A382HYG4</accession>
<evidence type="ECO:0000313" key="1">
    <source>
        <dbReference type="EMBL" id="SVB92444.1"/>
    </source>
</evidence>
<name>A0A382HYG4_9ZZZZ</name>
<reference evidence="1" key="1">
    <citation type="submission" date="2018-05" db="EMBL/GenBank/DDBJ databases">
        <authorList>
            <person name="Lanie J.A."/>
            <person name="Ng W.-L."/>
            <person name="Kazmierczak K.M."/>
            <person name="Andrzejewski T.M."/>
            <person name="Davidsen T.M."/>
            <person name="Wayne K.J."/>
            <person name="Tettelin H."/>
            <person name="Glass J.I."/>
            <person name="Rusch D."/>
            <person name="Podicherti R."/>
            <person name="Tsui H.-C.T."/>
            <person name="Winkler M.E."/>
        </authorList>
    </citation>
    <scope>NUCLEOTIDE SEQUENCE</scope>
</reference>
<dbReference type="EMBL" id="UINC01064108">
    <property type="protein sequence ID" value="SVB92444.1"/>
    <property type="molecule type" value="Genomic_DNA"/>
</dbReference>
<protein>
    <submittedName>
        <fullName evidence="1">Uncharacterized protein</fullName>
    </submittedName>
</protein>